<dbReference type="OrthoDB" id="9771846at2"/>
<dbReference type="EMBL" id="LWHJ01000030">
    <property type="protein sequence ID" value="OAQ38593.1"/>
    <property type="molecule type" value="Genomic_DNA"/>
</dbReference>
<evidence type="ECO:0000256" key="1">
    <source>
        <dbReference type="ARBA" id="ARBA00006739"/>
    </source>
</evidence>
<comment type="caution">
    <text evidence="5">The sequence shown here is derived from an EMBL/GenBank/DDBJ whole genome shotgun (WGS) entry which is preliminary data.</text>
</comment>
<dbReference type="STRING" id="1826909.A5893_14360"/>
<dbReference type="PANTHER" id="PTHR43179">
    <property type="entry name" value="RHAMNOSYLTRANSFERASE WBBL"/>
    <property type="match status" value="1"/>
</dbReference>
<keyword evidence="3" id="KW-0808">Transferase</keyword>
<dbReference type="Gene3D" id="3.90.550.10">
    <property type="entry name" value="Spore Coat Polysaccharide Biosynthesis Protein SpsA, Chain A"/>
    <property type="match status" value="1"/>
</dbReference>
<dbReference type="RefSeq" id="WP_068823365.1">
    <property type="nucleotide sequence ID" value="NZ_LWHJ01000030.1"/>
</dbReference>
<dbReference type="InterPro" id="IPR029044">
    <property type="entry name" value="Nucleotide-diphossugar_trans"/>
</dbReference>
<reference evidence="5 6" key="1">
    <citation type="submission" date="2016-04" db="EMBL/GenBank/DDBJ databases">
        <authorList>
            <person name="Evans L.H."/>
            <person name="Alamgir A."/>
            <person name="Owens N."/>
            <person name="Weber N.D."/>
            <person name="Virtaneva K."/>
            <person name="Barbian K."/>
            <person name="Babar A."/>
            <person name="Rosenke K."/>
        </authorList>
    </citation>
    <scope>NUCLEOTIDE SEQUENCE [LARGE SCALE GENOMIC DNA]</scope>
    <source>
        <strain evidence="5 6">CCM 8644</strain>
    </source>
</reference>
<dbReference type="AlphaFoldDB" id="A0A179DDP2"/>
<keyword evidence="2" id="KW-0328">Glycosyltransferase</keyword>
<gene>
    <name evidence="5" type="ORF">A5893_14360</name>
</gene>
<organism evidence="5 6">
    <name type="scientific">Pedobacter psychrophilus</name>
    <dbReference type="NCBI Taxonomy" id="1826909"/>
    <lineage>
        <taxon>Bacteria</taxon>
        <taxon>Pseudomonadati</taxon>
        <taxon>Bacteroidota</taxon>
        <taxon>Sphingobacteriia</taxon>
        <taxon>Sphingobacteriales</taxon>
        <taxon>Sphingobacteriaceae</taxon>
        <taxon>Pedobacter</taxon>
    </lineage>
</organism>
<reference evidence="5 6" key="2">
    <citation type="submission" date="2016-06" db="EMBL/GenBank/DDBJ databases">
        <title>Pedobacter psychrophilus sp. nov., isolated from Antarctic fragmentary rock.</title>
        <authorList>
            <person name="Svec P."/>
        </authorList>
    </citation>
    <scope>NUCLEOTIDE SEQUENCE [LARGE SCALE GENOMIC DNA]</scope>
    <source>
        <strain evidence="5 6">CCM 8644</strain>
    </source>
</reference>
<accession>A0A179DDP2</accession>
<feature type="domain" description="Glycosyltransferase 2-like" evidence="4">
    <location>
        <begin position="4"/>
        <end position="136"/>
    </location>
</feature>
<comment type="similarity">
    <text evidence="1">Belongs to the glycosyltransferase 2 family.</text>
</comment>
<name>A0A179DDP2_9SPHI</name>
<sequence length="291" mass="34286">MKVSIIIPNYNTWDLVKRNITACLKYDDDLIEEIIVVDDCSPTLNYIHFPSKVKIIRNETNLHYTKTVNIGLKNAISDILVLLDSDAYPTKPFIKDLILQFEDLNIGCIGFKTINDLGDDSGNFMYFPSAYGLIAGQQIHKFLKKYDRRRNRKIIPFSCAVSFRKNCLKDLNYFDDYFPVLDADIDLCYRIYESKWKLIYHPEIEIYHVGGNSIPKDSKRVLLFYKSRWQLLKKFHLIPFPIITKSLILSRLLLETLIIKLKIILYTDIRPYYKLKLKGRKELIEMVKHFN</sequence>
<evidence type="ECO:0000259" key="4">
    <source>
        <dbReference type="Pfam" id="PF00535"/>
    </source>
</evidence>
<protein>
    <recommendedName>
        <fullName evidence="4">Glycosyltransferase 2-like domain-containing protein</fullName>
    </recommendedName>
</protein>
<evidence type="ECO:0000313" key="5">
    <source>
        <dbReference type="EMBL" id="OAQ38593.1"/>
    </source>
</evidence>
<dbReference type="PANTHER" id="PTHR43179:SF12">
    <property type="entry name" value="GALACTOFURANOSYLTRANSFERASE GLFT2"/>
    <property type="match status" value="1"/>
</dbReference>
<evidence type="ECO:0000256" key="3">
    <source>
        <dbReference type="ARBA" id="ARBA00022679"/>
    </source>
</evidence>
<dbReference type="Proteomes" id="UP000078459">
    <property type="component" value="Unassembled WGS sequence"/>
</dbReference>
<dbReference type="GO" id="GO:0016757">
    <property type="term" value="F:glycosyltransferase activity"/>
    <property type="evidence" value="ECO:0007669"/>
    <property type="project" value="UniProtKB-KW"/>
</dbReference>
<evidence type="ECO:0000313" key="6">
    <source>
        <dbReference type="Proteomes" id="UP000078459"/>
    </source>
</evidence>
<dbReference type="InterPro" id="IPR001173">
    <property type="entry name" value="Glyco_trans_2-like"/>
</dbReference>
<evidence type="ECO:0000256" key="2">
    <source>
        <dbReference type="ARBA" id="ARBA00022676"/>
    </source>
</evidence>
<dbReference type="Pfam" id="PF00535">
    <property type="entry name" value="Glycos_transf_2"/>
    <property type="match status" value="1"/>
</dbReference>
<proteinExistence type="inferred from homology"/>
<keyword evidence="6" id="KW-1185">Reference proteome</keyword>
<dbReference type="SUPFAM" id="SSF53448">
    <property type="entry name" value="Nucleotide-diphospho-sugar transferases"/>
    <property type="match status" value="1"/>
</dbReference>